<dbReference type="PANTHER" id="PTHR33623">
    <property type="entry name" value="OS04G0572500 PROTEIN"/>
    <property type="match status" value="1"/>
</dbReference>
<dbReference type="EMBL" id="JAXQNO010000004">
    <property type="protein sequence ID" value="KAK4799641.1"/>
    <property type="molecule type" value="Genomic_DNA"/>
</dbReference>
<evidence type="ECO:0000313" key="3">
    <source>
        <dbReference type="Proteomes" id="UP001346149"/>
    </source>
</evidence>
<reference evidence="2 3" key="1">
    <citation type="journal article" date="2023" name="Hortic Res">
        <title>Pangenome of water caltrop reveals structural variations and asymmetric subgenome divergence after allopolyploidization.</title>
        <authorList>
            <person name="Zhang X."/>
            <person name="Chen Y."/>
            <person name="Wang L."/>
            <person name="Yuan Y."/>
            <person name="Fang M."/>
            <person name="Shi L."/>
            <person name="Lu R."/>
            <person name="Comes H.P."/>
            <person name="Ma Y."/>
            <person name="Chen Y."/>
            <person name="Huang G."/>
            <person name="Zhou Y."/>
            <person name="Zheng Z."/>
            <person name="Qiu Y."/>
        </authorList>
    </citation>
    <scope>NUCLEOTIDE SEQUENCE [LARGE SCALE GENOMIC DNA]</scope>
    <source>
        <strain evidence="2">F231</strain>
    </source>
</reference>
<evidence type="ECO:0000313" key="2">
    <source>
        <dbReference type="EMBL" id="KAK4799641.1"/>
    </source>
</evidence>
<dbReference type="PANTHER" id="PTHR33623:SF5">
    <property type="entry name" value="HISTONE-LYSINE N-METHYLTRANSFERASE SETD1B-LIKE PROTEIN"/>
    <property type="match status" value="1"/>
</dbReference>
<dbReference type="Proteomes" id="UP001346149">
    <property type="component" value="Unassembled WGS sequence"/>
</dbReference>
<feature type="region of interest" description="Disordered" evidence="1">
    <location>
        <begin position="210"/>
        <end position="247"/>
    </location>
</feature>
<comment type="caution">
    <text evidence="2">The sequence shown here is derived from an EMBL/GenBank/DDBJ whole genome shotgun (WGS) entry which is preliminary data.</text>
</comment>
<feature type="compositionally biased region" description="Basic and acidic residues" evidence="1">
    <location>
        <begin position="232"/>
        <end position="245"/>
    </location>
</feature>
<protein>
    <recommendedName>
        <fullName evidence="4">DUF4378 domain-containing protein</fullName>
    </recommendedName>
</protein>
<keyword evidence="3" id="KW-1185">Reference proteome</keyword>
<accession>A0AAN7MR48</accession>
<evidence type="ECO:0000256" key="1">
    <source>
        <dbReference type="SAM" id="MobiDB-lite"/>
    </source>
</evidence>
<gene>
    <name evidence="2" type="ORF">SAY86_025006</name>
</gene>
<name>A0AAN7MR48_TRANT</name>
<dbReference type="AlphaFoldDB" id="A0AAN7MR48"/>
<feature type="region of interest" description="Disordered" evidence="1">
    <location>
        <begin position="334"/>
        <end position="353"/>
    </location>
</feature>
<organism evidence="2 3">
    <name type="scientific">Trapa natans</name>
    <name type="common">Water chestnut</name>
    <dbReference type="NCBI Taxonomy" id="22666"/>
    <lineage>
        <taxon>Eukaryota</taxon>
        <taxon>Viridiplantae</taxon>
        <taxon>Streptophyta</taxon>
        <taxon>Embryophyta</taxon>
        <taxon>Tracheophyta</taxon>
        <taxon>Spermatophyta</taxon>
        <taxon>Magnoliopsida</taxon>
        <taxon>eudicotyledons</taxon>
        <taxon>Gunneridae</taxon>
        <taxon>Pentapetalae</taxon>
        <taxon>rosids</taxon>
        <taxon>malvids</taxon>
        <taxon>Myrtales</taxon>
        <taxon>Lythraceae</taxon>
        <taxon>Trapa</taxon>
    </lineage>
</organism>
<evidence type="ECO:0008006" key="4">
    <source>
        <dbReference type="Google" id="ProtNLM"/>
    </source>
</evidence>
<proteinExistence type="predicted"/>
<sequence>MTLKKHLHELLGEDQEPFLLNSFISERSFLVRRRLPINSRPDLLYQSPALRKPTFSGNARKKSWCFFSPTDSPDPRGTPIWVALHGLHSPNTPNSVFLPVPEKTAALLLESARRIQRRSLRNSKPSSTGLPGFQLFGSLLKKLTNRNYTEKANQRSEIASDDCVCSDDDERHCSVSWFDAESSTGDLEERDEEGVRFDEEFCGSPFRFALQTTPPSGHRTPEITSTPVSSPARRDTKLKDKKGDADPEALQKLTVDEEEKEQCSPVCVLDPPFDDDIGDDDAHGHGDQNIEDFDYDSSFATVQRAKQELLRKLYRFEKLAELDPVELERRLLEQDGEEEEDDRTNNPMDGAGFPVEEVRRASSYGQKSRLAGPAGNFKVDREVVVRGLCRSLQQWKEADFTMIDAAIELDMRTRQCGWTERDRVQVAEVTAEIEAAIFGSMVEELAEGLACFH</sequence>